<keyword evidence="2" id="KW-0472">Membrane</keyword>
<evidence type="ECO:0000313" key="4">
    <source>
        <dbReference type="Proteomes" id="UP000239895"/>
    </source>
</evidence>
<feature type="transmembrane region" description="Helical" evidence="2">
    <location>
        <begin position="89"/>
        <end position="109"/>
    </location>
</feature>
<accession>A0ABX5EM61</accession>
<dbReference type="EMBL" id="PVTX01000001">
    <property type="protein sequence ID" value="PRZ10234.1"/>
    <property type="molecule type" value="Genomic_DNA"/>
</dbReference>
<feature type="region of interest" description="Disordered" evidence="1">
    <location>
        <begin position="1"/>
        <end position="20"/>
    </location>
</feature>
<comment type="caution">
    <text evidence="3">The sequence shown here is derived from an EMBL/GenBank/DDBJ whole genome shotgun (WGS) entry which is preliminary data.</text>
</comment>
<evidence type="ECO:0000256" key="2">
    <source>
        <dbReference type="SAM" id="Phobius"/>
    </source>
</evidence>
<sequence>MSTERAAQTAAPGDNGTAAMSRAELEAQVVEARRELGDALDELTTRLSPSYQAAQLAHGTKQAAADVGGLLTGNGLPEHDPSRSRNAKILLGVAAVGAATVAIILVRAVRH</sequence>
<protein>
    <submittedName>
        <fullName evidence="3">Uncharacterized protein DUF3618</fullName>
    </submittedName>
</protein>
<organism evidence="3 4">
    <name type="scientific">Isoptericola halotolerans</name>
    <dbReference type="NCBI Taxonomy" id="300560"/>
    <lineage>
        <taxon>Bacteria</taxon>
        <taxon>Bacillati</taxon>
        <taxon>Actinomycetota</taxon>
        <taxon>Actinomycetes</taxon>
        <taxon>Micrococcales</taxon>
        <taxon>Promicromonosporaceae</taxon>
        <taxon>Isoptericola</taxon>
    </lineage>
</organism>
<proteinExistence type="predicted"/>
<gene>
    <name evidence="3" type="ORF">BCL65_101374</name>
</gene>
<dbReference type="InterPro" id="IPR022062">
    <property type="entry name" value="DUF3618"/>
</dbReference>
<evidence type="ECO:0000256" key="1">
    <source>
        <dbReference type="SAM" id="MobiDB-lite"/>
    </source>
</evidence>
<reference evidence="3 4" key="1">
    <citation type="submission" date="2018-03" db="EMBL/GenBank/DDBJ databases">
        <title>Comparative analysis of microorganisms from saline springs in Andes Mountain Range, Colombia.</title>
        <authorList>
            <person name="Rubin E."/>
        </authorList>
    </citation>
    <scope>NUCLEOTIDE SEQUENCE [LARGE SCALE GENOMIC DNA]</scope>
    <source>
        <strain evidence="3 4">CG 23</strain>
    </source>
</reference>
<evidence type="ECO:0000313" key="3">
    <source>
        <dbReference type="EMBL" id="PRZ10234.1"/>
    </source>
</evidence>
<keyword evidence="2" id="KW-0812">Transmembrane</keyword>
<dbReference type="Proteomes" id="UP000239895">
    <property type="component" value="Unassembled WGS sequence"/>
</dbReference>
<dbReference type="Pfam" id="PF12277">
    <property type="entry name" value="DUF3618"/>
    <property type="match status" value="1"/>
</dbReference>
<dbReference type="RefSeq" id="WP_165799936.1">
    <property type="nucleotide sequence ID" value="NZ_PVTX01000001.1"/>
</dbReference>
<name>A0ABX5EM61_9MICO</name>
<keyword evidence="2" id="KW-1133">Transmembrane helix</keyword>
<keyword evidence="4" id="KW-1185">Reference proteome</keyword>